<dbReference type="Proteomes" id="UP000314987">
    <property type="component" value="Unassembled WGS sequence"/>
</dbReference>
<dbReference type="OMA" id="VIMHIYR"/>
<evidence type="ECO:0000256" key="7">
    <source>
        <dbReference type="ARBA" id="ARBA00022833"/>
    </source>
</evidence>
<feature type="domain" description="Succinylglutamate desuccinylase/Aspartoacylase catalytic" evidence="16">
    <location>
        <begin position="12"/>
        <end position="204"/>
    </location>
</feature>
<keyword evidence="6" id="KW-0378">Hydrolase</keyword>
<dbReference type="SUPFAM" id="SSF53187">
    <property type="entry name" value="Zn-dependent exopeptidases"/>
    <property type="match status" value="1"/>
</dbReference>
<comment type="cofactor">
    <cofactor evidence="14">
        <name>Zn(2+)</name>
        <dbReference type="ChEBI" id="CHEBI:29105"/>
    </cofactor>
    <text evidence="14">Binds 1 zinc ion per subunit.</text>
</comment>
<dbReference type="NCBIfam" id="NF002601">
    <property type="entry name" value="PRK02259.1"/>
    <property type="match status" value="1"/>
</dbReference>
<comment type="similarity">
    <text evidence="2">Belongs to the AspA/AstE family. Aspartoacylase subfamily.</text>
</comment>
<keyword evidence="18" id="KW-1185">Reference proteome</keyword>
<dbReference type="InterPro" id="IPR007036">
    <property type="entry name" value="Aste_AspA_hybrid_dom"/>
</dbReference>
<dbReference type="AlphaFoldDB" id="A0A4X2MF07"/>
<dbReference type="GeneID" id="114038751"/>
<dbReference type="CDD" id="cd06909">
    <property type="entry name" value="M14_ASPA"/>
    <property type="match status" value="1"/>
</dbReference>
<organism evidence="17 18">
    <name type="scientific">Vombatus ursinus</name>
    <name type="common">Common wombat</name>
    <dbReference type="NCBI Taxonomy" id="29139"/>
    <lineage>
        <taxon>Eukaryota</taxon>
        <taxon>Metazoa</taxon>
        <taxon>Chordata</taxon>
        <taxon>Craniata</taxon>
        <taxon>Vertebrata</taxon>
        <taxon>Euteleostomi</taxon>
        <taxon>Mammalia</taxon>
        <taxon>Metatheria</taxon>
        <taxon>Diprotodontia</taxon>
        <taxon>Vombatidae</taxon>
        <taxon>Vombatus</taxon>
    </lineage>
</organism>
<evidence type="ECO:0000256" key="10">
    <source>
        <dbReference type="ARBA" id="ARBA00037831"/>
    </source>
</evidence>
<sequence length="315" mass="35090">MSSTPSRGHQLDRVAVTGGTHGNELSGVYLVKHWLQNPSELQRGTFAATPFLANPKATKRCIRYLSQDLNRSFTRTFLTSKETQDGPYEVRQAQEINQLFGPKGSADAFDFIFDLHNTVSNMVACLILDSEENVFTMHMCHYIQKHTQGPCPIYLYGLPGQENYSLQSVAKNGLGLELGPQPHGVLRADVLSHMRALVACGLDFIDLFNQGTSFPAFDIVAYKIIEPMDFPQSPSGELLGFVHPQLQDKDFFPLKPGDPIFQLFSGEEIFYEGDATIYPAFINEAAYYEKGVAFYKMKKCTFSIPPLEAPEASAP</sequence>
<comment type="subcellular location">
    <subcellularLocation>
        <location evidence="10">Apical cell membrane</location>
        <topology evidence="10">Peripheral membrane protein</topology>
    </subcellularLocation>
    <subcellularLocation>
        <location evidence="1">Cytoplasm</location>
    </subcellularLocation>
</comment>
<dbReference type="OrthoDB" id="8300214at2759"/>
<evidence type="ECO:0000256" key="9">
    <source>
        <dbReference type="ARBA" id="ARBA00034807"/>
    </source>
</evidence>
<evidence type="ECO:0000259" key="16">
    <source>
        <dbReference type="Pfam" id="PF24827"/>
    </source>
</evidence>
<dbReference type="RefSeq" id="XP_027711968.1">
    <property type="nucleotide sequence ID" value="XM_027856167.1"/>
</dbReference>
<dbReference type="Gene3D" id="3.40.630.10">
    <property type="entry name" value="Zn peptidases"/>
    <property type="match status" value="1"/>
</dbReference>
<keyword evidence="4" id="KW-0963">Cytoplasm</keyword>
<dbReference type="GO" id="GO:0004046">
    <property type="term" value="F:aminoacylase activity"/>
    <property type="evidence" value="ECO:0007669"/>
    <property type="project" value="TreeGrafter"/>
</dbReference>
<evidence type="ECO:0000259" key="15">
    <source>
        <dbReference type="Pfam" id="PF04952"/>
    </source>
</evidence>
<dbReference type="Pfam" id="PF24827">
    <property type="entry name" value="AstE_AspA_cat"/>
    <property type="match status" value="1"/>
</dbReference>
<feature type="domain" description="AstE/AspA barrel-sandwich hybrid" evidence="15">
    <location>
        <begin position="218"/>
        <end position="299"/>
    </location>
</feature>
<evidence type="ECO:0000256" key="13">
    <source>
        <dbReference type="PIRSR" id="PIRSR018001-1"/>
    </source>
</evidence>
<dbReference type="GO" id="GO:0016788">
    <property type="term" value="F:hydrolase activity, acting on ester bonds"/>
    <property type="evidence" value="ECO:0007669"/>
    <property type="project" value="InterPro"/>
</dbReference>
<keyword evidence="5 14" id="KW-0479">Metal-binding</keyword>
<dbReference type="InterPro" id="IPR016708">
    <property type="entry name" value="Aspartoacylase"/>
</dbReference>
<dbReference type="CTD" id="91703"/>
<protein>
    <recommendedName>
        <fullName evidence="9">N-acyl-aromatic-L-amino acid amidohydrolase</fullName>
        <ecNumber evidence="9">3.5.1.114</ecNumber>
    </recommendedName>
</protein>
<dbReference type="Ensembl" id="ENSVURT00010036796.1">
    <property type="protein sequence ID" value="ENSVURP00010032315.1"/>
    <property type="gene ID" value="ENSVURG00010024665.1"/>
</dbReference>
<feature type="binding site" evidence="14">
    <location>
        <position position="116"/>
    </location>
    <ligand>
        <name>Zn(2+)</name>
        <dbReference type="ChEBI" id="CHEBI:29105"/>
    </ligand>
</feature>
<feature type="active site" description="Proton donor/acceptor" evidence="13">
    <location>
        <position position="177"/>
    </location>
</feature>
<dbReference type="GO" id="GO:0046872">
    <property type="term" value="F:metal ion binding"/>
    <property type="evidence" value="ECO:0007669"/>
    <property type="project" value="UniProtKB-KW"/>
</dbReference>
<evidence type="ECO:0000256" key="11">
    <source>
        <dbReference type="ARBA" id="ARBA00048435"/>
    </source>
</evidence>
<evidence type="ECO:0000313" key="17">
    <source>
        <dbReference type="Ensembl" id="ENSVURP00010032315.1"/>
    </source>
</evidence>
<dbReference type="PANTHER" id="PTHR15162:SF5">
    <property type="entry name" value="N-ACYL-AROMATIC-L-AMINO ACID AMIDOHYDROLASE (CARBOXYLATE-FORMING)"/>
    <property type="match status" value="1"/>
</dbReference>
<dbReference type="GO" id="GO:0005829">
    <property type="term" value="C:cytosol"/>
    <property type="evidence" value="ECO:0007669"/>
    <property type="project" value="TreeGrafter"/>
</dbReference>
<dbReference type="FunFam" id="3.40.630.10:FF:000025">
    <property type="entry name" value="aspartoacylase"/>
    <property type="match status" value="1"/>
</dbReference>
<evidence type="ECO:0000256" key="3">
    <source>
        <dbReference type="ARBA" id="ARBA00022475"/>
    </source>
</evidence>
<evidence type="ECO:0000256" key="4">
    <source>
        <dbReference type="ARBA" id="ARBA00022490"/>
    </source>
</evidence>
<evidence type="ECO:0000256" key="6">
    <source>
        <dbReference type="ARBA" id="ARBA00022801"/>
    </source>
</evidence>
<evidence type="ECO:0000256" key="5">
    <source>
        <dbReference type="ARBA" id="ARBA00022723"/>
    </source>
</evidence>
<evidence type="ECO:0000256" key="8">
    <source>
        <dbReference type="ARBA" id="ARBA00023136"/>
    </source>
</evidence>
<evidence type="ECO:0000256" key="12">
    <source>
        <dbReference type="ARBA" id="ARBA00049326"/>
    </source>
</evidence>
<dbReference type="InterPro" id="IPR050178">
    <property type="entry name" value="AspA/AstE_fam"/>
</dbReference>
<dbReference type="STRING" id="29139.ENSVURP00010032315"/>
<reference evidence="17" key="3">
    <citation type="submission" date="2025-09" db="UniProtKB">
        <authorList>
            <consortium name="Ensembl"/>
        </authorList>
    </citation>
    <scope>IDENTIFICATION</scope>
</reference>
<evidence type="ECO:0000256" key="14">
    <source>
        <dbReference type="PIRSR" id="PIRSR018001-3"/>
    </source>
</evidence>
<reference evidence="18" key="1">
    <citation type="submission" date="2018-12" db="EMBL/GenBank/DDBJ databases">
        <authorList>
            <person name="Yazar S."/>
        </authorList>
    </citation>
    <scope>NUCLEOTIDE SEQUENCE [LARGE SCALE GENOMIC DNA]</scope>
</reference>
<evidence type="ECO:0000313" key="18">
    <source>
        <dbReference type="Proteomes" id="UP000314987"/>
    </source>
</evidence>
<feature type="binding site" evidence="14">
    <location>
        <position position="21"/>
    </location>
    <ligand>
        <name>Zn(2+)</name>
        <dbReference type="ChEBI" id="CHEBI:29105"/>
    </ligand>
</feature>
<accession>A0A4X2MF07</accession>
<dbReference type="EC" id="3.5.1.114" evidence="9"/>
<evidence type="ECO:0000256" key="1">
    <source>
        <dbReference type="ARBA" id="ARBA00004496"/>
    </source>
</evidence>
<keyword evidence="3" id="KW-1003">Cell membrane</keyword>
<keyword evidence="8" id="KW-0472">Membrane</keyword>
<evidence type="ECO:0000256" key="2">
    <source>
        <dbReference type="ARBA" id="ARBA00006173"/>
    </source>
</evidence>
<dbReference type="PIRSF" id="PIRSF018001">
    <property type="entry name" value="Aspartoacylase"/>
    <property type="match status" value="1"/>
</dbReference>
<dbReference type="GeneTree" id="ENSGT00390000001189"/>
<name>A0A4X2MF07_VOMUR</name>
<feature type="binding site" evidence="14">
    <location>
        <position position="24"/>
    </location>
    <ligand>
        <name>Zn(2+)</name>
        <dbReference type="ChEBI" id="CHEBI:29105"/>
    </ligand>
</feature>
<dbReference type="PANTHER" id="PTHR15162">
    <property type="entry name" value="ASPARTOACYLASE"/>
    <property type="match status" value="1"/>
</dbReference>
<comment type="catalytic activity">
    <reaction evidence="11">
        <text>an N-acetyl-L-cysteine-S-conjugate + H2O = an S-substituted L-cysteine + acetate</text>
        <dbReference type="Rhea" id="RHEA:36855"/>
        <dbReference type="ChEBI" id="CHEBI:15377"/>
        <dbReference type="ChEBI" id="CHEBI:30089"/>
        <dbReference type="ChEBI" id="CHEBI:58717"/>
        <dbReference type="ChEBI" id="CHEBI:58718"/>
        <dbReference type="EC" id="3.5.1.114"/>
    </reaction>
</comment>
<comment type="catalytic activity">
    <reaction evidence="12">
        <text>an N-acyl-aromatic L-alpha-amino acid + H2O = an aromatic L-alpha-amino acid + a carboxylate</text>
        <dbReference type="Rhea" id="RHEA:54184"/>
        <dbReference type="ChEBI" id="CHEBI:15377"/>
        <dbReference type="ChEBI" id="CHEBI:29067"/>
        <dbReference type="ChEBI" id="CHEBI:84824"/>
        <dbReference type="ChEBI" id="CHEBI:138093"/>
        <dbReference type="EC" id="3.5.1.114"/>
    </reaction>
</comment>
<dbReference type="Pfam" id="PF04952">
    <property type="entry name" value="AstE_AspA_hybrid"/>
    <property type="match status" value="1"/>
</dbReference>
<reference evidence="17" key="2">
    <citation type="submission" date="2025-08" db="UniProtKB">
        <authorList>
            <consortium name="Ensembl"/>
        </authorList>
    </citation>
    <scope>IDENTIFICATION</scope>
</reference>
<dbReference type="Gene3D" id="2.20.25.160">
    <property type="match status" value="1"/>
</dbReference>
<gene>
    <name evidence="17" type="primary">ACY3</name>
</gene>
<proteinExistence type="inferred from homology"/>
<keyword evidence="7 14" id="KW-0862">Zinc</keyword>
<dbReference type="GO" id="GO:0016324">
    <property type="term" value="C:apical plasma membrane"/>
    <property type="evidence" value="ECO:0007669"/>
    <property type="project" value="UniProtKB-SubCell"/>
</dbReference>
<dbReference type="HAMAP" id="MF_00704">
    <property type="entry name" value="Aspartoacylase"/>
    <property type="match status" value="1"/>
</dbReference>
<dbReference type="InterPro" id="IPR055438">
    <property type="entry name" value="AstE_AspA_cat"/>
</dbReference>